<dbReference type="PANTHER" id="PTHR31839">
    <property type="entry name" value="DEHYDRATION-RESPONSIVE ELEMENT-BINDING PROTEIN 1D"/>
    <property type="match status" value="1"/>
</dbReference>
<dbReference type="PANTHER" id="PTHR31839:SF2">
    <property type="entry name" value="DEHYDRATION-RESPONSIVE ELEMENT-BINDING PROTEIN 1D"/>
    <property type="match status" value="1"/>
</dbReference>
<dbReference type="Gene3D" id="3.30.730.10">
    <property type="entry name" value="AP2/ERF domain"/>
    <property type="match status" value="1"/>
</dbReference>
<dbReference type="InterPro" id="IPR036955">
    <property type="entry name" value="AP2/ERF_dom_sf"/>
</dbReference>
<dbReference type="GO" id="GO:0005634">
    <property type="term" value="C:nucleus"/>
    <property type="evidence" value="ECO:0000318"/>
    <property type="project" value="GO_Central"/>
</dbReference>
<dbReference type="EMBL" id="ABEU02000003">
    <property type="protein sequence ID" value="PNR57723.1"/>
    <property type="molecule type" value="Genomic_DNA"/>
</dbReference>
<dbReference type="SUPFAM" id="SSF54171">
    <property type="entry name" value="DNA-binding domain"/>
    <property type="match status" value="1"/>
</dbReference>
<dbReference type="PaxDb" id="3218-PP1S47_331V6.1"/>
<organism evidence="10">
    <name type="scientific">Physcomitrium patens</name>
    <name type="common">Spreading-leaved earth moss</name>
    <name type="synonym">Physcomitrella patens</name>
    <dbReference type="NCBI Taxonomy" id="3218"/>
    <lineage>
        <taxon>Eukaryota</taxon>
        <taxon>Viridiplantae</taxon>
        <taxon>Streptophyta</taxon>
        <taxon>Embryophyta</taxon>
        <taxon>Bryophyta</taxon>
        <taxon>Bryophytina</taxon>
        <taxon>Bryopsida</taxon>
        <taxon>Funariidae</taxon>
        <taxon>Funariales</taxon>
        <taxon>Funariaceae</taxon>
        <taxon>Physcomitrium</taxon>
    </lineage>
</organism>
<dbReference type="EnsemblPlants" id="Pp3c3_20640V3.2">
    <property type="protein sequence ID" value="Pp3c3_20640V3.2"/>
    <property type="gene ID" value="Pp3c3_20640"/>
</dbReference>
<feature type="region of interest" description="Disordered" evidence="8">
    <location>
        <begin position="58"/>
        <end position="82"/>
    </location>
</feature>
<keyword evidence="6" id="KW-0539">Nucleus</keyword>
<dbReference type="PROSITE" id="PS51032">
    <property type="entry name" value="AP2_ERF"/>
    <property type="match status" value="1"/>
</dbReference>
<dbReference type="SMART" id="SM00380">
    <property type="entry name" value="AP2"/>
    <property type="match status" value="1"/>
</dbReference>
<name>A9S481_PHYPA</name>
<feature type="domain" description="AP2/ERF" evidence="9">
    <location>
        <begin position="90"/>
        <end position="152"/>
    </location>
</feature>
<keyword evidence="2" id="KW-0805">Transcription regulation</keyword>
<comment type="subcellular location">
    <subcellularLocation>
        <location evidence="1">Nucleus</location>
    </subcellularLocation>
</comment>
<evidence type="ECO:0000256" key="4">
    <source>
        <dbReference type="ARBA" id="ARBA00023159"/>
    </source>
</evidence>
<evidence type="ECO:0000313" key="12">
    <source>
        <dbReference type="Proteomes" id="UP000006727"/>
    </source>
</evidence>
<gene>
    <name evidence="11" type="primary">LOC112279331</name>
    <name evidence="10" type="ORF">PHYPA_004717</name>
</gene>
<dbReference type="Gramene" id="Pp3c3_20640V3.1">
    <property type="protein sequence ID" value="Pp3c3_20640V3.1"/>
    <property type="gene ID" value="Pp3c3_20640"/>
</dbReference>
<evidence type="ECO:0000256" key="7">
    <source>
        <dbReference type="ARBA" id="ARBA00024343"/>
    </source>
</evidence>
<dbReference type="GeneID" id="112279331"/>
<dbReference type="EnsemblPlants" id="Pp3c3_20640V3.1">
    <property type="protein sequence ID" value="Pp3c3_20640V3.1"/>
    <property type="gene ID" value="Pp3c3_20640"/>
</dbReference>
<keyword evidence="3" id="KW-0238">DNA-binding</keyword>
<evidence type="ECO:0000256" key="5">
    <source>
        <dbReference type="ARBA" id="ARBA00023163"/>
    </source>
</evidence>
<dbReference type="InterPro" id="IPR045277">
    <property type="entry name" value="DRE1A-I"/>
</dbReference>
<reference evidence="10 12" key="2">
    <citation type="journal article" date="2018" name="Plant J.">
        <title>The Physcomitrella patens chromosome-scale assembly reveals moss genome structure and evolution.</title>
        <authorList>
            <person name="Lang D."/>
            <person name="Ullrich K.K."/>
            <person name="Murat F."/>
            <person name="Fuchs J."/>
            <person name="Jenkins J."/>
            <person name="Haas F.B."/>
            <person name="Piednoel M."/>
            <person name="Gundlach H."/>
            <person name="Van Bel M."/>
            <person name="Meyberg R."/>
            <person name="Vives C."/>
            <person name="Morata J."/>
            <person name="Symeonidi A."/>
            <person name="Hiss M."/>
            <person name="Muchero W."/>
            <person name="Kamisugi Y."/>
            <person name="Saleh O."/>
            <person name="Blanc G."/>
            <person name="Decker E.L."/>
            <person name="van Gessel N."/>
            <person name="Grimwood J."/>
            <person name="Hayes R.D."/>
            <person name="Graham S.W."/>
            <person name="Gunter L.E."/>
            <person name="McDaniel S.F."/>
            <person name="Hoernstein S.N.W."/>
            <person name="Larsson A."/>
            <person name="Li F.W."/>
            <person name="Perroud P.F."/>
            <person name="Phillips J."/>
            <person name="Ranjan P."/>
            <person name="Rokshar D.S."/>
            <person name="Rothfels C.J."/>
            <person name="Schneider L."/>
            <person name="Shu S."/>
            <person name="Stevenson D.W."/>
            <person name="Thummler F."/>
            <person name="Tillich M."/>
            <person name="Villarreal Aguilar J.C."/>
            <person name="Widiez T."/>
            <person name="Wong G.K."/>
            <person name="Wymore A."/>
            <person name="Zhang Y."/>
            <person name="Zimmer A.D."/>
            <person name="Quatrano R.S."/>
            <person name="Mayer K.F.X."/>
            <person name="Goodstein D."/>
            <person name="Casacuberta J.M."/>
            <person name="Vandepoele K."/>
            <person name="Reski R."/>
            <person name="Cuming A.C."/>
            <person name="Tuskan G.A."/>
            <person name="Maumus F."/>
            <person name="Salse J."/>
            <person name="Schmutz J."/>
            <person name="Rensing S.A."/>
        </authorList>
    </citation>
    <scope>NUCLEOTIDE SEQUENCE [LARGE SCALE GENOMIC DNA]</scope>
    <source>
        <strain evidence="11 12">cv. Gransden 2004</strain>
    </source>
</reference>
<keyword evidence="4" id="KW-0010">Activator</keyword>
<evidence type="ECO:0000256" key="2">
    <source>
        <dbReference type="ARBA" id="ARBA00023015"/>
    </source>
</evidence>
<dbReference type="OrthoDB" id="1999994at2759"/>
<dbReference type="Proteomes" id="UP000006727">
    <property type="component" value="Chromosome 3"/>
</dbReference>
<dbReference type="KEGG" id="ppp:112279331"/>
<evidence type="ECO:0000256" key="8">
    <source>
        <dbReference type="SAM" id="MobiDB-lite"/>
    </source>
</evidence>
<dbReference type="InterPro" id="IPR001471">
    <property type="entry name" value="AP2/ERF_dom"/>
</dbReference>
<sequence length="370" mass="41096">MVESSSSAPATRYSALEDFMRTKETAKEKCRQCRRAACCHGNSPSKVNGEYLEAVTSTSVANGRSPTKRKRGAAVEAQSSPKRKKVSSSRFYGVRFRQDLQKWVSEIRVQQWKLVDKKVWLGTFYTEEGAARGVDLARKLLGCNKPRGPNLPCKELDEYSGQIPDTINLSDIKSTSMFKEATTFIKRRCQEYAAQFAPTEVGNPNQILDQIEEIQECDVDFEPTVFDAASPSRELTVEDYCFEEFSFLTPIFDQIPPQFDATTSSSCLAYQGTGVDELNLSQSTASSKSRDPVTGEEETLWPGDTGLNAASHLWGADYLQYPCFLNPSIVFAGPILGQDPPAASAPWDGSWLTGEGLNWMPHGTRRLCDE</sequence>
<evidence type="ECO:0000256" key="1">
    <source>
        <dbReference type="ARBA" id="ARBA00004123"/>
    </source>
</evidence>
<dbReference type="InterPro" id="IPR016177">
    <property type="entry name" value="DNA-bd_dom_sf"/>
</dbReference>
<comment type="similarity">
    <text evidence="7">Belongs to the AP2/ERF transcription factor family. ERF subfamily.</text>
</comment>
<accession>A9S481</accession>
<dbReference type="Gramene" id="Pp3c3_20640V3.2">
    <property type="protein sequence ID" value="Pp3c3_20640V3.2"/>
    <property type="gene ID" value="Pp3c3_20640"/>
</dbReference>
<dbReference type="GO" id="GO:0000976">
    <property type="term" value="F:transcription cis-regulatory region binding"/>
    <property type="evidence" value="ECO:0000318"/>
    <property type="project" value="GO_Central"/>
</dbReference>
<keyword evidence="5" id="KW-0804">Transcription</keyword>
<evidence type="ECO:0000256" key="6">
    <source>
        <dbReference type="ARBA" id="ARBA00023242"/>
    </source>
</evidence>
<evidence type="ECO:0000259" key="9">
    <source>
        <dbReference type="PROSITE" id="PS51032"/>
    </source>
</evidence>
<keyword evidence="12" id="KW-1185">Reference proteome</keyword>
<dbReference type="HOGENOM" id="CLU_748841_0_0_1"/>
<dbReference type="GO" id="GO:0003700">
    <property type="term" value="F:DNA-binding transcription factor activity"/>
    <property type="evidence" value="ECO:0000318"/>
    <property type="project" value="GO_Central"/>
</dbReference>
<evidence type="ECO:0000313" key="10">
    <source>
        <dbReference type="EMBL" id="PNR57723.1"/>
    </source>
</evidence>
<dbReference type="RefSeq" id="XP_024369445.1">
    <property type="nucleotide sequence ID" value="XM_024513677.2"/>
</dbReference>
<protein>
    <recommendedName>
        <fullName evidence="9">AP2/ERF domain-containing protein</fullName>
    </recommendedName>
</protein>
<proteinExistence type="inferred from homology"/>
<evidence type="ECO:0000313" key="11">
    <source>
        <dbReference type="EnsemblPlants" id="Pp3c3_20640V3.1"/>
    </source>
</evidence>
<dbReference type="AlphaFoldDB" id="A9S481"/>
<reference evidence="10 12" key="1">
    <citation type="journal article" date="2008" name="Science">
        <title>The Physcomitrella genome reveals evolutionary insights into the conquest of land by plants.</title>
        <authorList>
            <person name="Rensing S."/>
            <person name="Lang D."/>
            <person name="Zimmer A."/>
            <person name="Terry A."/>
            <person name="Salamov A."/>
            <person name="Shapiro H."/>
            <person name="Nishiyama T."/>
            <person name="Perroud P.-F."/>
            <person name="Lindquist E."/>
            <person name="Kamisugi Y."/>
            <person name="Tanahashi T."/>
            <person name="Sakakibara K."/>
            <person name="Fujita T."/>
            <person name="Oishi K."/>
            <person name="Shin-I T."/>
            <person name="Kuroki Y."/>
            <person name="Toyoda A."/>
            <person name="Suzuki Y."/>
            <person name="Hashimoto A."/>
            <person name="Yamaguchi K."/>
            <person name="Sugano A."/>
            <person name="Kohara Y."/>
            <person name="Fujiyama A."/>
            <person name="Anterola A."/>
            <person name="Aoki S."/>
            <person name="Ashton N."/>
            <person name="Barbazuk W.B."/>
            <person name="Barker E."/>
            <person name="Bennetzen J."/>
            <person name="Bezanilla M."/>
            <person name="Blankenship R."/>
            <person name="Cho S.H."/>
            <person name="Dutcher S."/>
            <person name="Estelle M."/>
            <person name="Fawcett J.A."/>
            <person name="Gundlach H."/>
            <person name="Hanada K."/>
            <person name="Heyl A."/>
            <person name="Hicks K.A."/>
            <person name="Hugh J."/>
            <person name="Lohr M."/>
            <person name="Mayer K."/>
            <person name="Melkozernov A."/>
            <person name="Murata T."/>
            <person name="Nelson D."/>
            <person name="Pils B."/>
            <person name="Prigge M."/>
            <person name="Reiss B."/>
            <person name="Renner T."/>
            <person name="Rombauts S."/>
            <person name="Rushton P."/>
            <person name="Sanderfoot A."/>
            <person name="Schween G."/>
            <person name="Shiu S.-H."/>
            <person name="Stueber K."/>
            <person name="Theodoulou F.L."/>
            <person name="Tu H."/>
            <person name="Van de Peer Y."/>
            <person name="Verrier P.J."/>
            <person name="Waters E."/>
            <person name="Wood A."/>
            <person name="Yang L."/>
            <person name="Cove D."/>
            <person name="Cuming A."/>
            <person name="Hasebe M."/>
            <person name="Lucas S."/>
            <person name="Mishler D.B."/>
            <person name="Reski R."/>
            <person name="Grigoriev I."/>
            <person name="Quatrano R.S."/>
            <person name="Boore J.L."/>
        </authorList>
    </citation>
    <scope>NUCLEOTIDE SEQUENCE [LARGE SCALE GENOMIC DNA]</scope>
    <source>
        <strain evidence="11 12">cv. Gransden 2004</strain>
    </source>
</reference>
<evidence type="ECO:0000256" key="3">
    <source>
        <dbReference type="ARBA" id="ARBA00023125"/>
    </source>
</evidence>
<reference evidence="11" key="3">
    <citation type="submission" date="2020-12" db="UniProtKB">
        <authorList>
            <consortium name="EnsemblPlants"/>
        </authorList>
    </citation>
    <scope>IDENTIFICATION</scope>
</reference>